<reference evidence="1" key="1">
    <citation type="submission" date="2019-02" db="EMBL/GenBank/DDBJ databases">
        <authorList>
            <person name="Gruber-Vodicka R. H."/>
            <person name="Seah K. B. B."/>
        </authorList>
    </citation>
    <scope>NUCLEOTIDE SEQUENCE</scope>
    <source>
        <strain evidence="1">BECK_M6</strain>
    </source>
</reference>
<dbReference type="EMBL" id="CAADFH010000004">
    <property type="protein sequence ID" value="VFJ88521.1"/>
    <property type="molecule type" value="Genomic_DNA"/>
</dbReference>
<dbReference type="PANTHER" id="PTHR10948">
    <property type="entry name" value="TRANSPOSASE"/>
    <property type="match status" value="1"/>
</dbReference>
<evidence type="ECO:0000313" key="1">
    <source>
        <dbReference type="EMBL" id="VFJ88521.1"/>
    </source>
</evidence>
<proteinExistence type="predicted"/>
<dbReference type="InterPro" id="IPR051917">
    <property type="entry name" value="Transposase-Integrase"/>
</dbReference>
<dbReference type="GO" id="GO:0005829">
    <property type="term" value="C:cytosol"/>
    <property type="evidence" value="ECO:0007669"/>
    <property type="project" value="TreeGrafter"/>
</dbReference>
<dbReference type="PANTHER" id="PTHR10948:SF23">
    <property type="entry name" value="TRANSPOSASE INSI FOR INSERTION SEQUENCE ELEMENT IS30A-RELATED"/>
    <property type="match status" value="1"/>
</dbReference>
<dbReference type="AlphaFoldDB" id="A0A450U956"/>
<gene>
    <name evidence="1" type="ORF">BECKLFY1418A_GA0070994_100459</name>
</gene>
<dbReference type="GO" id="GO:0004803">
    <property type="term" value="F:transposase activity"/>
    <property type="evidence" value="ECO:0007669"/>
    <property type="project" value="TreeGrafter"/>
</dbReference>
<name>A0A450U956_9GAMM</name>
<dbReference type="NCBIfam" id="NF033563">
    <property type="entry name" value="transpos_IS30"/>
    <property type="match status" value="1"/>
</dbReference>
<dbReference type="InterPro" id="IPR053392">
    <property type="entry name" value="Transposase_IS30-like"/>
</dbReference>
<sequence length="189" mass="21753">MASGRRRGKVGSRITPETWGLIERLLREDWSPEQISLWLKEQNLPSVSHEWIYQHILQDKRNGGNLYAHLRCQKKRKKRYGAHERRGQLPNKVSIEERPAIVDRRQRIGDWELDTIIGKSHKQAIVSLTERKSRLSLISKVPTKGADEVKAAVLGLLESLSEHVHTSISPKGVISPLSRIRKLRPLWIS</sequence>
<accession>A0A450U956</accession>
<protein>
    <submittedName>
        <fullName evidence="1">Uncharacterized protein</fullName>
    </submittedName>
</protein>
<organism evidence="1">
    <name type="scientific">Candidatus Kentrum sp. LFY</name>
    <dbReference type="NCBI Taxonomy" id="2126342"/>
    <lineage>
        <taxon>Bacteria</taxon>
        <taxon>Pseudomonadati</taxon>
        <taxon>Pseudomonadota</taxon>
        <taxon>Gammaproteobacteria</taxon>
        <taxon>Candidatus Kentrum</taxon>
    </lineage>
</organism>
<dbReference type="GO" id="GO:0032196">
    <property type="term" value="P:transposition"/>
    <property type="evidence" value="ECO:0007669"/>
    <property type="project" value="TreeGrafter"/>
</dbReference>